<dbReference type="Proteomes" id="UP000887567">
    <property type="component" value="Unplaced"/>
</dbReference>
<sequence>MHDNKNVPCKLKNLPEELTNIFFTDLGNGWFRYGKAAIKLFTERKNWTDARSHCQSLGGDLLSITSSHENDFVHDVFVENLNLTFLQDLNEHGVWIGLNNPEGSAGFSWSDGTPVGQFMNLPNYNPEPNKTGRKCVAMAKDKKWLDKHCDLKYPFLCEKPAPP</sequence>
<dbReference type="InterPro" id="IPR001304">
    <property type="entry name" value="C-type_lectin-like"/>
</dbReference>
<proteinExistence type="predicted"/>
<dbReference type="Pfam" id="PF00059">
    <property type="entry name" value="Lectin_C"/>
    <property type="match status" value="1"/>
</dbReference>
<dbReference type="EnsemblMetazoa" id="XM_021060913.1">
    <property type="protein sequence ID" value="XP_020916572.1"/>
    <property type="gene ID" value="LOC110253955"/>
</dbReference>
<dbReference type="PANTHER" id="PTHR22803">
    <property type="entry name" value="MANNOSE, PHOSPHOLIPASE, LECTIN RECEPTOR RELATED"/>
    <property type="match status" value="1"/>
</dbReference>
<feature type="domain" description="C-type lectin" evidence="2">
    <location>
        <begin position="33"/>
        <end position="158"/>
    </location>
</feature>
<dbReference type="PROSITE" id="PS50041">
    <property type="entry name" value="C_TYPE_LECTIN_2"/>
    <property type="match status" value="1"/>
</dbReference>
<dbReference type="OMA" id="RANCQSA"/>
<evidence type="ECO:0000256" key="1">
    <source>
        <dbReference type="ARBA" id="ARBA00023157"/>
    </source>
</evidence>
<evidence type="ECO:0000313" key="4">
    <source>
        <dbReference type="Proteomes" id="UP000887567"/>
    </source>
</evidence>
<dbReference type="KEGG" id="epa:110253955"/>
<dbReference type="RefSeq" id="XP_020916572.1">
    <property type="nucleotide sequence ID" value="XM_021060913.1"/>
</dbReference>
<dbReference type="InterPro" id="IPR050111">
    <property type="entry name" value="C-type_lectin/snaclec_domain"/>
</dbReference>
<keyword evidence="1" id="KW-1015">Disulfide bond</keyword>
<dbReference type="InterPro" id="IPR016186">
    <property type="entry name" value="C-type_lectin-like/link_sf"/>
</dbReference>
<dbReference type="AlphaFoldDB" id="A0A913YA53"/>
<keyword evidence="4" id="KW-1185">Reference proteome</keyword>
<dbReference type="SMART" id="SM00034">
    <property type="entry name" value="CLECT"/>
    <property type="match status" value="1"/>
</dbReference>
<dbReference type="InterPro" id="IPR018378">
    <property type="entry name" value="C-type_lectin_CS"/>
</dbReference>
<evidence type="ECO:0000259" key="2">
    <source>
        <dbReference type="PROSITE" id="PS50041"/>
    </source>
</evidence>
<dbReference type="PROSITE" id="PS00615">
    <property type="entry name" value="C_TYPE_LECTIN_1"/>
    <property type="match status" value="1"/>
</dbReference>
<protein>
    <recommendedName>
        <fullName evidence="2">C-type lectin domain-containing protein</fullName>
    </recommendedName>
</protein>
<dbReference type="CDD" id="cd00037">
    <property type="entry name" value="CLECT"/>
    <property type="match status" value="1"/>
</dbReference>
<evidence type="ECO:0000313" key="3">
    <source>
        <dbReference type="EnsemblMetazoa" id="XP_020916572.1"/>
    </source>
</evidence>
<dbReference type="GeneID" id="110253955"/>
<dbReference type="InterPro" id="IPR016187">
    <property type="entry name" value="CTDL_fold"/>
</dbReference>
<dbReference type="SUPFAM" id="SSF56436">
    <property type="entry name" value="C-type lectin-like"/>
    <property type="match status" value="1"/>
</dbReference>
<dbReference type="OrthoDB" id="6337382at2759"/>
<name>A0A913YA53_EXADI</name>
<organism evidence="3 4">
    <name type="scientific">Exaiptasia diaphana</name>
    <name type="common">Tropical sea anemone</name>
    <name type="synonym">Aiptasia pulchella</name>
    <dbReference type="NCBI Taxonomy" id="2652724"/>
    <lineage>
        <taxon>Eukaryota</taxon>
        <taxon>Metazoa</taxon>
        <taxon>Cnidaria</taxon>
        <taxon>Anthozoa</taxon>
        <taxon>Hexacorallia</taxon>
        <taxon>Actiniaria</taxon>
        <taxon>Aiptasiidae</taxon>
        <taxon>Exaiptasia</taxon>
    </lineage>
</organism>
<dbReference type="Gene3D" id="3.10.100.10">
    <property type="entry name" value="Mannose-Binding Protein A, subunit A"/>
    <property type="match status" value="1"/>
</dbReference>
<accession>A0A913YA53</accession>
<reference evidence="3" key="1">
    <citation type="submission" date="2022-11" db="UniProtKB">
        <authorList>
            <consortium name="EnsemblMetazoa"/>
        </authorList>
    </citation>
    <scope>IDENTIFICATION</scope>
</reference>